<dbReference type="Proteomes" id="UP000000768">
    <property type="component" value="Chromosome 5"/>
</dbReference>
<reference evidence="2 3" key="1">
    <citation type="journal article" date="2009" name="Nature">
        <title>The Sorghum bicolor genome and the diversification of grasses.</title>
        <authorList>
            <person name="Paterson A.H."/>
            <person name="Bowers J.E."/>
            <person name="Bruggmann R."/>
            <person name="Dubchak I."/>
            <person name="Grimwood J."/>
            <person name="Gundlach H."/>
            <person name="Haberer G."/>
            <person name="Hellsten U."/>
            <person name="Mitros T."/>
            <person name="Poliakov A."/>
            <person name="Schmutz J."/>
            <person name="Spannagl M."/>
            <person name="Tang H."/>
            <person name="Wang X."/>
            <person name="Wicker T."/>
            <person name="Bharti A.K."/>
            <person name="Chapman J."/>
            <person name="Feltus F.A."/>
            <person name="Gowik U."/>
            <person name="Grigoriev I.V."/>
            <person name="Lyons E."/>
            <person name="Maher C.A."/>
            <person name="Martis M."/>
            <person name="Narechania A."/>
            <person name="Otillar R.P."/>
            <person name="Penning B.W."/>
            <person name="Salamov A.A."/>
            <person name="Wang Y."/>
            <person name="Zhang L."/>
            <person name="Carpita N.C."/>
            <person name="Freeling M."/>
            <person name="Gingle A.R."/>
            <person name="Hash C.T."/>
            <person name="Keller B."/>
            <person name="Klein P."/>
            <person name="Kresovich S."/>
            <person name="McCann M.C."/>
            <person name="Ming R."/>
            <person name="Peterson D.G."/>
            <person name="Mehboob-ur-Rahman"/>
            <person name="Ware D."/>
            <person name="Westhoff P."/>
            <person name="Mayer K.F."/>
            <person name="Messing J."/>
            <person name="Rokhsar D.S."/>
        </authorList>
    </citation>
    <scope>NUCLEOTIDE SEQUENCE [LARGE SCALE GENOMIC DNA]</scope>
    <source>
        <strain evidence="3">cv. BTx623</strain>
    </source>
</reference>
<name>A0A1B6PTS1_SORBI</name>
<feature type="transmembrane region" description="Helical" evidence="1">
    <location>
        <begin position="21"/>
        <end position="38"/>
    </location>
</feature>
<keyword evidence="1" id="KW-1133">Transmembrane helix</keyword>
<keyword evidence="1" id="KW-0812">Transmembrane</keyword>
<gene>
    <name evidence="2" type="ORF">SORBI_3005G206400</name>
</gene>
<accession>A0A1B6PTS1</accession>
<keyword evidence="1" id="KW-0472">Membrane</keyword>
<protein>
    <submittedName>
        <fullName evidence="2">Uncharacterized protein</fullName>
    </submittedName>
</protein>
<evidence type="ECO:0000256" key="1">
    <source>
        <dbReference type="SAM" id="Phobius"/>
    </source>
</evidence>
<keyword evidence="3" id="KW-1185">Reference proteome</keyword>
<dbReference type="Gramene" id="KXG29066">
    <property type="protein sequence ID" value="KXG29066"/>
    <property type="gene ID" value="SORBI_3005G206400"/>
</dbReference>
<dbReference type="AlphaFoldDB" id="A0A1B6PTS1"/>
<dbReference type="EMBL" id="CM000764">
    <property type="protein sequence ID" value="KXG29066.1"/>
    <property type="molecule type" value="Genomic_DNA"/>
</dbReference>
<evidence type="ECO:0000313" key="2">
    <source>
        <dbReference type="EMBL" id="KXG29066.1"/>
    </source>
</evidence>
<organism evidence="2 3">
    <name type="scientific">Sorghum bicolor</name>
    <name type="common">Sorghum</name>
    <name type="synonym">Sorghum vulgare</name>
    <dbReference type="NCBI Taxonomy" id="4558"/>
    <lineage>
        <taxon>Eukaryota</taxon>
        <taxon>Viridiplantae</taxon>
        <taxon>Streptophyta</taxon>
        <taxon>Embryophyta</taxon>
        <taxon>Tracheophyta</taxon>
        <taxon>Spermatophyta</taxon>
        <taxon>Magnoliopsida</taxon>
        <taxon>Liliopsida</taxon>
        <taxon>Poales</taxon>
        <taxon>Poaceae</taxon>
        <taxon>PACMAD clade</taxon>
        <taxon>Panicoideae</taxon>
        <taxon>Andropogonodae</taxon>
        <taxon>Andropogoneae</taxon>
        <taxon>Sorghinae</taxon>
        <taxon>Sorghum</taxon>
    </lineage>
</organism>
<reference evidence="3" key="2">
    <citation type="journal article" date="2018" name="Plant J.">
        <title>The Sorghum bicolor reference genome: improved assembly, gene annotations, a transcriptome atlas, and signatures of genome organization.</title>
        <authorList>
            <person name="McCormick R.F."/>
            <person name="Truong S.K."/>
            <person name="Sreedasyam A."/>
            <person name="Jenkins J."/>
            <person name="Shu S."/>
            <person name="Sims D."/>
            <person name="Kennedy M."/>
            <person name="Amirebrahimi M."/>
            <person name="Weers B.D."/>
            <person name="McKinley B."/>
            <person name="Mattison A."/>
            <person name="Morishige D.T."/>
            <person name="Grimwood J."/>
            <person name="Schmutz J."/>
            <person name="Mullet J.E."/>
        </authorList>
    </citation>
    <scope>NUCLEOTIDE SEQUENCE [LARGE SCALE GENOMIC DNA]</scope>
    <source>
        <strain evidence="3">cv. BTx623</strain>
    </source>
</reference>
<dbReference type="InParanoid" id="A0A1B6PTS1"/>
<proteinExistence type="predicted"/>
<evidence type="ECO:0000313" key="3">
    <source>
        <dbReference type="Proteomes" id="UP000000768"/>
    </source>
</evidence>
<sequence length="80" mass="9302">MQKKEANFLHFLWYLISRKGTMFNSLHSIIYLLVIYLFNSDFVVLLPNIANSMYALELVCATLPAAFQCHTLYTQIVRAK</sequence>